<sequence>RGGSSAALLIDDTAGTLNTFENCAVITDGAAGHGIHINHASTQQNVFNRCTVSGRGTTGTGIYVQAGTDNMFYDCGVEDCATEYDIVAGNYIVGCHEESQITTNNTIEKDHSQIYVDTQSEVASHVVALSTSDSELQSKLVSHALGVTVGLSEHQSKLVSHVLEQSQVLSQVESST</sequence>
<organism evidence="1">
    <name type="scientific">marine sediment metagenome</name>
    <dbReference type="NCBI Taxonomy" id="412755"/>
    <lineage>
        <taxon>unclassified sequences</taxon>
        <taxon>metagenomes</taxon>
        <taxon>ecological metagenomes</taxon>
    </lineage>
</organism>
<proteinExistence type="predicted"/>
<accession>X1AGL7</accession>
<protein>
    <recommendedName>
        <fullName evidence="2">Right handed beta helix domain-containing protein</fullName>
    </recommendedName>
</protein>
<dbReference type="EMBL" id="BART01012497">
    <property type="protein sequence ID" value="GAG81730.1"/>
    <property type="molecule type" value="Genomic_DNA"/>
</dbReference>
<evidence type="ECO:0008006" key="2">
    <source>
        <dbReference type="Google" id="ProtNLM"/>
    </source>
</evidence>
<feature type="non-terminal residue" evidence="1">
    <location>
        <position position="1"/>
    </location>
</feature>
<evidence type="ECO:0000313" key="1">
    <source>
        <dbReference type="EMBL" id="GAG81730.1"/>
    </source>
</evidence>
<dbReference type="AlphaFoldDB" id="X1AGL7"/>
<gene>
    <name evidence="1" type="ORF">S01H4_26055</name>
</gene>
<reference evidence="1" key="1">
    <citation type="journal article" date="2014" name="Front. Microbiol.">
        <title>High frequency of phylogenetically diverse reductive dehalogenase-homologous genes in deep subseafloor sedimentary metagenomes.</title>
        <authorList>
            <person name="Kawai M."/>
            <person name="Futagami T."/>
            <person name="Toyoda A."/>
            <person name="Takaki Y."/>
            <person name="Nishi S."/>
            <person name="Hori S."/>
            <person name="Arai W."/>
            <person name="Tsubouchi T."/>
            <person name="Morono Y."/>
            <person name="Uchiyama I."/>
            <person name="Ito T."/>
            <person name="Fujiyama A."/>
            <person name="Inagaki F."/>
            <person name="Takami H."/>
        </authorList>
    </citation>
    <scope>NUCLEOTIDE SEQUENCE</scope>
    <source>
        <strain evidence="1">Expedition CK06-06</strain>
    </source>
</reference>
<dbReference type="SUPFAM" id="SSF51126">
    <property type="entry name" value="Pectin lyase-like"/>
    <property type="match status" value="1"/>
</dbReference>
<comment type="caution">
    <text evidence="1">The sequence shown here is derived from an EMBL/GenBank/DDBJ whole genome shotgun (WGS) entry which is preliminary data.</text>
</comment>
<dbReference type="InterPro" id="IPR011050">
    <property type="entry name" value="Pectin_lyase_fold/virulence"/>
</dbReference>
<name>X1AGL7_9ZZZZ</name>